<evidence type="ECO:0000259" key="1">
    <source>
        <dbReference type="Pfam" id="PF01494"/>
    </source>
</evidence>
<dbReference type="RefSeq" id="WP_035014034.1">
    <property type="nucleotide sequence ID" value="NZ_ARZY01000010.1"/>
</dbReference>
<gene>
    <name evidence="2" type="ORF">DS2_07253</name>
</gene>
<sequence>MQDNKIYDVAIIGAGPSGAIAASILKQLGRDVIVVEKQHFPRFSIGESLLPHAMQFIEQAGLLDALINNASDMGFQFKNGAAFYRSGEHSAFDFEDKFSPGPGTTFQVKRANFDKLLADETAKKGVAIHYGVQVEQVAITDEMAALTVVDESGQTSEINAKFILDASGFGRVLPKLLDLELPSELFPRQAVFTHIKDNIPADANFDRNKILVTVHPEIEDLWYWLIPFSDGTASFGVVARPECFAEAELEQQLYDFIKQDDNLASLLADAEIIQPARKIGGYSSNVKQMYGDRFALLGNAGEFLDPVFSSGVTIAMRSAALAAELVDKQLSGETVDWSQDYQVALKKGIEVFKHFVMSWYDTSLQNIIFFQSDGSDIKPMISSILAGYAWDTNNPFVADTNRGLNILTQLCEAD</sequence>
<dbReference type="SUPFAM" id="SSF51905">
    <property type="entry name" value="FAD/NAD(P)-binding domain"/>
    <property type="match status" value="1"/>
</dbReference>
<protein>
    <submittedName>
        <fullName evidence="2">Monooxygenase FAD-binding protein</fullName>
    </submittedName>
</protein>
<dbReference type="GO" id="GO:0071949">
    <property type="term" value="F:FAD binding"/>
    <property type="evidence" value="ECO:0007669"/>
    <property type="project" value="InterPro"/>
</dbReference>
<keyword evidence="2" id="KW-0503">Monooxygenase</keyword>
<dbReference type="InterPro" id="IPR050816">
    <property type="entry name" value="Flavin-dep_Halogenase_NPB"/>
</dbReference>
<dbReference type="Gene3D" id="3.50.50.60">
    <property type="entry name" value="FAD/NAD(P)-binding domain"/>
    <property type="match status" value="1"/>
</dbReference>
<comment type="caution">
    <text evidence="2">The sequence shown here is derived from an EMBL/GenBank/DDBJ whole genome shotgun (WGS) entry which is preliminary data.</text>
</comment>
<organism evidence="2 3">
    <name type="scientific">Catenovulum agarivorans DS-2</name>
    <dbReference type="NCBI Taxonomy" id="1328313"/>
    <lineage>
        <taxon>Bacteria</taxon>
        <taxon>Pseudomonadati</taxon>
        <taxon>Pseudomonadota</taxon>
        <taxon>Gammaproteobacteria</taxon>
        <taxon>Alteromonadales</taxon>
        <taxon>Alteromonadaceae</taxon>
        <taxon>Catenovulum</taxon>
    </lineage>
</organism>
<dbReference type="STRING" id="1328313.DS2_07253"/>
<dbReference type="Proteomes" id="UP000019276">
    <property type="component" value="Unassembled WGS sequence"/>
</dbReference>
<feature type="domain" description="FAD-binding" evidence="1">
    <location>
        <begin position="7"/>
        <end position="335"/>
    </location>
</feature>
<dbReference type="PRINTS" id="PR00420">
    <property type="entry name" value="RNGMNOXGNASE"/>
</dbReference>
<keyword evidence="3" id="KW-1185">Reference proteome</keyword>
<dbReference type="AlphaFoldDB" id="W7QZ34"/>
<evidence type="ECO:0000313" key="3">
    <source>
        <dbReference type="Proteomes" id="UP000019276"/>
    </source>
</evidence>
<dbReference type="EMBL" id="ARZY01000010">
    <property type="protein sequence ID" value="EWH10610.1"/>
    <property type="molecule type" value="Genomic_DNA"/>
</dbReference>
<accession>W7QZ34</accession>
<dbReference type="OrthoDB" id="103324at2"/>
<dbReference type="PATRIC" id="fig|1328313.3.peg.1481"/>
<dbReference type="InterPro" id="IPR002938">
    <property type="entry name" value="FAD-bd"/>
</dbReference>
<evidence type="ECO:0000313" key="2">
    <source>
        <dbReference type="EMBL" id="EWH10610.1"/>
    </source>
</evidence>
<dbReference type="PANTHER" id="PTHR43747">
    <property type="entry name" value="FAD-BINDING PROTEIN"/>
    <property type="match status" value="1"/>
</dbReference>
<dbReference type="GO" id="GO:0004497">
    <property type="term" value="F:monooxygenase activity"/>
    <property type="evidence" value="ECO:0007669"/>
    <property type="project" value="UniProtKB-KW"/>
</dbReference>
<dbReference type="Pfam" id="PF01494">
    <property type="entry name" value="FAD_binding_3"/>
    <property type="match status" value="1"/>
</dbReference>
<reference evidence="2 3" key="1">
    <citation type="journal article" date="2014" name="Genome Announc.">
        <title>Draft Genome Sequence of the Agar-Degrading Bacterium Catenovulum sp. Strain DS-2, Isolated from Intestines of Haliotis diversicolor.</title>
        <authorList>
            <person name="Shan D."/>
            <person name="Li X."/>
            <person name="Gu Z."/>
            <person name="Wei G."/>
            <person name="Gao Z."/>
            <person name="Shao Z."/>
        </authorList>
    </citation>
    <scope>NUCLEOTIDE SEQUENCE [LARGE SCALE GENOMIC DNA]</scope>
    <source>
        <strain evidence="2 3">DS-2</strain>
    </source>
</reference>
<keyword evidence="2" id="KW-0560">Oxidoreductase</keyword>
<proteinExistence type="predicted"/>
<dbReference type="PANTHER" id="PTHR43747:SF1">
    <property type="entry name" value="SLR1998 PROTEIN"/>
    <property type="match status" value="1"/>
</dbReference>
<name>W7QZ34_9ALTE</name>
<dbReference type="InterPro" id="IPR036188">
    <property type="entry name" value="FAD/NAD-bd_sf"/>
</dbReference>
<dbReference type="eggNOG" id="COG0644">
    <property type="taxonomic scope" value="Bacteria"/>
</dbReference>